<keyword evidence="1" id="KW-0802">TPR repeat</keyword>
<dbReference type="Gene3D" id="1.25.40.10">
    <property type="entry name" value="Tetratricopeptide repeat domain"/>
    <property type="match status" value="1"/>
</dbReference>
<evidence type="ECO:0000313" key="3">
    <source>
        <dbReference type="Proteomes" id="UP000051863"/>
    </source>
</evidence>
<dbReference type="Pfam" id="PF13432">
    <property type="entry name" value="TPR_16"/>
    <property type="match status" value="2"/>
</dbReference>
<dbReference type="Gene3D" id="3.10.620.30">
    <property type="match status" value="1"/>
</dbReference>
<proteinExistence type="predicted"/>
<dbReference type="SUPFAM" id="SSF48452">
    <property type="entry name" value="TPR-like"/>
    <property type="match status" value="1"/>
</dbReference>
<accession>A0A0R0CK90</accession>
<dbReference type="EMBL" id="LDJJ01000013">
    <property type="protein sequence ID" value="KRG70319.1"/>
    <property type="molecule type" value="Genomic_DNA"/>
</dbReference>
<dbReference type="GO" id="GO:0000030">
    <property type="term" value="F:mannosyltransferase activity"/>
    <property type="evidence" value="ECO:0007669"/>
    <property type="project" value="TreeGrafter"/>
</dbReference>
<dbReference type="AlphaFoldDB" id="A0A0R0CK90"/>
<evidence type="ECO:0000256" key="1">
    <source>
        <dbReference type="PROSITE-ProRule" id="PRU00339"/>
    </source>
</evidence>
<dbReference type="InterPro" id="IPR011990">
    <property type="entry name" value="TPR-like_helical_dom_sf"/>
</dbReference>
<evidence type="ECO:0000313" key="2">
    <source>
        <dbReference type="EMBL" id="KRG70319.1"/>
    </source>
</evidence>
<keyword evidence="3" id="KW-1185">Reference proteome</keyword>
<dbReference type="SMART" id="SM00028">
    <property type="entry name" value="TPR"/>
    <property type="match status" value="3"/>
</dbReference>
<comment type="caution">
    <text evidence="2">The sequence shown here is derived from an EMBL/GenBank/DDBJ whole genome shotgun (WGS) entry which is preliminary data.</text>
</comment>
<sequence length="360" mass="40374">MALAAPPPAPSPIHVPIPVSASVPAPEQVMAIPPEVRAQLQERVIKVANSPEQRLHLLVELVFRPEGLGLEYDTEATLTVAETWQQRRANCLSFTLLFVALAREIGLDARMQEVGQVVSWYQDQGLIFNAGHVNVGMRLEGRSATLDLDSNVLYDRRGPQPINDSRALAHFYNNRGAEQLAAHDYASARAYFETALRMDPRFVPAWSNLGVLESRENDVGAASRDLETALSINPSHAPALHNATKLYQRMGDTRRVAQLQTRLEQVRKRDPFYQYMQGNTAETAGDYALAVHYYREAVRLYGNAHQFHFGLARAYFLSGNNRLAEREMKHARDLGGDPLRAVYQSKLDGIRRLEARHAAR</sequence>
<reference evidence="2 3" key="1">
    <citation type="submission" date="2015-05" db="EMBL/GenBank/DDBJ databases">
        <title>Genome sequencing and analysis of members of genus Stenotrophomonas.</title>
        <authorList>
            <person name="Patil P.P."/>
            <person name="Midha S."/>
            <person name="Patil P.B."/>
        </authorList>
    </citation>
    <scope>NUCLEOTIDE SEQUENCE [LARGE SCALE GENOMIC DNA]</scope>
    <source>
        <strain evidence="2 3">DSM 18941</strain>
    </source>
</reference>
<dbReference type="PATRIC" id="fig|405446.3.peg.316"/>
<dbReference type="PROSITE" id="PS50005">
    <property type="entry name" value="TPR"/>
    <property type="match status" value="2"/>
</dbReference>
<name>A0A0R0CK90_9GAMM</name>
<dbReference type="SUPFAM" id="SSF54001">
    <property type="entry name" value="Cysteine proteinases"/>
    <property type="match status" value="1"/>
</dbReference>
<dbReference type="PANTHER" id="PTHR44395">
    <property type="match status" value="1"/>
</dbReference>
<gene>
    <name evidence="2" type="ORF">ABB27_05095</name>
</gene>
<protein>
    <submittedName>
        <fullName evidence="2">Uncharacterized protein</fullName>
    </submittedName>
</protein>
<dbReference type="GO" id="GO:0035269">
    <property type="term" value="P:protein O-linked glycosylation via mannose"/>
    <property type="evidence" value="ECO:0007669"/>
    <property type="project" value="TreeGrafter"/>
</dbReference>
<feature type="repeat" description="TPR" evidence="1">
    <location>
        <begin position="169"/>
        <end position="202"/>
    </location>
</feature>
<organism evidence="2 3">
    <name type="scientific">Stenotrophomonas terrae</name>
    <dbReference type="NCBI Taxonomy" id="405446"/>
    <lineage>
        <taxon>Bacteria</taxon>
        <taxon>Pseudomonadati</taxon>
        <taxon>Pseudomonadota</taxon>
        <taxon>Gammaproteobacteria</taxon>
        <taxon>Lysobacterales</taxon>
        <taxon>Lysobacteraceae</taxon>
        <taxon>Stenotrophomonas</taxon>
    </lineage>
</organism>
<feature type="repeat" description="TPR" evidence="1">
    <location>
        <begin position="203"/>
        <end position="236"/>
    </location>
</feature>
<dbReference type="PANTHER" id="PTHR44395:SF1">
    <property type="entry name" value="PROTEIN O-MANNOSYL-TRANSFERASE TMTC3"/>
    <property type="match status" value="1"/>
</dbReference>
<dbReference type="InterPro" id="IPR019734">
    <property type="entry name" value="TPR_rpt"/>
</dbReference>
<dbReference type="InterPro" id="IPR038765">
    <property type="entry name" value="Papain-like_cys_pep_sf"/>
</dbReference>
<dbReference type="Proteomes" id="UP000051863">
    <property type="component" value="Unassembled WGS sequence"/>
</dbReference>